<dbReference type="GO" id="GO:0003700">
    <property type="term" value="F:DNA-binding transcription factor activity"/>
    <property type="evidence" value="ECO:0007669"/>
    <property type="project" value="TreeGrafter"/>
</dbReference>
<dbReference type="Pfam" id="PF01614">
    <property type="entry name" value="IclR_C"/>
    <property type="match status" value="1"/>
</dbReference>
<evidence type="ECO:0000259" key="6">
    <source>
        <dbReference type="PROSITE" id="PS51078"/>
    </source>
</evidence>
<dbReference type="EMBL" id="CP016172">
    <property type="protein sequence ID" value="ANN76506.1"/>
    <property type="molecule type" value="Genomic_DNA"/>
</dbReference>
<dbReference type="InterPro" id="IPR005471">
    <property type="entry name" value="Tscrpt_reg_IclR_N"/>
</dbReference>
<protein>
    <recommendedName>
        <fullName evidence="9">IclR family transcriptional regulator</fullName>
    </recommendedName>
</protein>
<dbReference type="InterPro" id="IPR036390">
    <property type="entry name" value="WH_DNA-bd_sf"/>
</dbReference>
<dbReference type="KEGG" id="bfz:BAU07_04700"/>
<evidence type="ECO:0000313" key="7">
    <source>
        <dbReference type="EMBL" id="ANN76506.1"/>
    </source>
</evidence>
<dbReference type="Gene3D" id="3.30.450.40">
    <property type="match status" value="1"/>
</dbReference>
<organism evidence="7 8">
    <name type="scientific">Bordetella flabilis</name>
    <dbReference type="NCBI Taxonomy" id="463014"/>
    <lineage>
        <taxon>Bacteria</taxon>
        <taxon>Pseudomonadati</taxon>
        <taxon>Pseudomonadota</taxon>
        <taxon>Betaproteobacteria</taxon>
        <taxon>Burkholderiales</taxon>
        <taxon>Alcaligenaceae</taxon>
        <taxon>Bordetella</taxon>
    </lineage>
</organism>
<dbReference type="SUPFAM" id="SSF55781">
    <property type="entry name" value="GAF domain-like"/>
    <property type="match status" value="1"/>
</dbReference>
<dbReference type="OrthoDB" id="8689343at2"/>
<proteinExistence type="predicted"/>
<evidence type="ECO:0000259" key="5">
    <source>
        <dbReference type="PROSITE" id="PS51077"/>
    </source>
</evidence>
<dbReference type="RefSeq" id="WP_066654552.1">
    <property type="nucleotide sequence ID" value="NZ_CBCSCL010000022.1"/>
</dbReference>
<dbReference type="STRING" id="463014.BAU07_04700"/>
<dbReference type="GO" id="GO:0003677">
    <property type="term" value="F:DNA binding"/>
    <property type="evidence" value="ECO:0007669"/>
    <property type="project" value="UniProtKB-KW"/>
</dbReference>
<evidence type="ECO:0000256" key="3">
    <source>
        <dbReference type="ARBA" id="ARBA00023163"/>
    </source>
</evidence>
<dbReference type="InterPro" id="IPR014757">
    <property type="entry name" value="Tscrpt_reg_IclR_C"/>
</dbReference>
<dbReference type="FunFam" id="1.10.10.10:FF:000056">
    <property type="entry name" value="IclR family transcriptional regulator"/>
    <property type="match status" value="1"/>
</dbReference>
<keyword evidence="1" id="KW-0805">Transcription regulation</keyword>
<feature type="domain" description="IclR-ED" evidence="6">
    <location>
        <begin position="91"/>
        <end position="274"/>
    </location>
</feature>
<keyword evidence="8" id="KW-1185">Reference proteome</keyword>
<evidence type="ECO:0000256" key="1">
    <source>
        <dbReference type="ARBA" id="ARBA00023015"/>
    </source>
</evidence>
<feature type="region of interest" description="Disordered" evidence="4">
    <location>
        <begin position="1"/>
        <end position="29"/>
    </location>
</feature>
<dbReference type="Gene3D" id="1.10.10.10">
    <property type="entry name" value="Winged helix-like DNA-binding domain superfamily/Winged helix DNA-binding domain"/>
    <property type="match status" value="1"/>
</dbReference>
<dbReference type="GO" id="GO:0045892">
    <property type="term" value="P:negative regulation of DNA-templated transcription"/>
    <property type="evidence" value="ECO:0007669"/>
    <property type="project" value="TreeGrafter"/>
</dbReference>
<dbReference type="PROSITE" id="PS51077">
    <property type="entry name" value="HTH_ICLR"/>
    <property type="match status" value="1"/>
</dbReference>
<dbReference type="PANTHER" id="PTHR30136">
    <property type="entry name" value="HELIX-TURN-HELIX TRANSCRIPTIONAL REGULATOR, ICLR FAMILY"/>
    <property type="match status" value="1"/>
</dbReference>
<dbReference type="AlphaFoldDB" id="A0A193GAL2"/>
<gene>
    <name evidence="7" type="ORF">BAU07_04700</name>
</gene>
<reference evidence="7 8" key="1">
    <citation type="submission" date="2016-06" db="EMBL/GenBank/DDBJ databases">
        <title>Complete genome sequences of Bordetella bronchialis and Bordetella flabilis.</title>
        <authorList>
            <person name="LiPuma J.J."/>
            <person name="Spilker T."/>
        </authorList>
    </citation>
    <scope>NUCLEOTIDE SEQUENCE [LARGE SCALE GENOMIC DNA]</scope>
    <source>
        <strain evidence="7 8">AU10664</strain>
    </source>
</reference>
<accession>A0A193GAL2</accession>
<dbReference type="PANTHER" id="PTHR30136:SF24">
    <property type="entry name" value="HTH-TYPE TRANSCRIPTIONAL REPRESSOR ALLR"/>
    <property type="match status" value="1"/>
</dbReference>
<evidence type="ECO:0000256" key="2">
    <source>
        <dbReference type="ARBA" id="ARBA00023125"/>
    </source>
</evidence>
<dbReference type="PROSITE" id="PS51078">
    <property type="entry name" value="ICLR_ED"/>
    <property type="match status" value="1"/>
</dbReference>
<evidence type="ECO:0008006" key="9">
    <source>
        <dbReference type="Google" id="ProtNLM"/>
    </source>
</evidence>
<dbReference type="InterPro" id="IPR029016">
    <property type="entry name" value="GAF-like_dom_sf"/>
</dbReference>
<evidence type="ECO:0000313" key="8">
    <source>
        <dbReference type="Proteomes" id="UP000091926"/>
    </source>
</evidence>
<feature type="domain" description="HTH iclR-type" evidence="5">
    <location>
        <begin position="28"/>
        <end position="90"/>
    </location>
</feature>
<name>A0A193GAL2_9BORD</name>
<dbReference type="SUPFAM" id="SSF46785">
    <property type="entry name" value="Winged helix' DNA-binding domain"/>
    <property type="match status" value="1"/>
</dbReference>
<evidence type="ECO:0000256" key="4">
    <source>
        <dbReference type="SAM" id="MobiDB-lite"/>
    </source>
</evidence>
<dbReference type="Pfam" id="PF09339">
    <property type="entry name" value="HTH_IclR"/>
    <property type="match status" value="1"/>
</dbReference>
<keyword evidence="2" id="KW-0238">DNA-binding</keyword>
<dbReference type="Proteomes" id="UP000091926">
    <property type="component" value="Chromosome"/>
</dbReference>
<dbReference type="InterPro" id="IPR050707">
    <property type="entry name" value="HTH_MetabolicPath_Reg"/>
</dbReference>
<sequence>MKQPPSTRRKPPPAGTPPAASPRAASTHRSLERGLAALEAVAGATGPVTLADTARRLGLHRSTAHHLMQTLVALGYLRQDEVTRGYALTPKLHQMTGRKWSVEQLGELAQPILEMLTAATDEGSSVAAWVNGTVTIAAKRETDGPLRVVQSVGAERSIYCTAVGKAIAGWLPHAEVQAALARTTMVAHTPKTITTPEAFETELRRIRTAGYAIDDAEQHEGLRCIAMPVFCYTGEVIGSMCVVGPRHRMTHQKLQAVRAPLERCSRQLSERLGHVADAPGSR</sequence>
<dbReference type="SMART" id="SM00346">
    <property type="entry name" value="HTH_ICLR"/>
    <property type="match status" value="1"/>
</dbReference>
<keyword evidence="3" id="KW-0804">Transcription</keyword>
<dbReference type="InterPro" id="IPR036388">
    <property type="entry name" value="WH-like_DNA-bd_sf"/>
</dbReference>